<organism evidence="1 2">
    <name type="scientific">Heterorhabditis bacteriophora</name>
    <name type="common">Entomopathogenic nematode worm</name>
    <dbReference type="NCBI Taxonomy" id="37862"/>
    <lineage>
        <taxon>Eukaryota</taxon>
        <taxon>Metazoa</taxon>
        <taxon>Ecdysozoa</taxon>
        <taxon>Nematoda</taxon>
        <taxon>Chromadorea</taxon>
        <taxon>Rhabditida</taxon>
        <taxon>Rhabditina</taxon>
        <taxon>Rhabditomorpha</taxon>
        <taxon>Strongyloidea</taxon>
        <taxon>Heterorhabditidae</taxon>
        <taxon>Heterorhabditis</taxon>
    </lineage>
</organism>
<reference evidence="2" key="1">
    <citation type="submission" date="2016-11" db="UniProtKB">
        <authorList>
            <consortium name="WormBaseParasite"/>
        </authorList>
    </citation>
    <scope>IDENTIFICATION</scope>
</reference>
<evidence type="ECO:0000313" key="1">
    <source>
        <dbReference type="Proteomes" id="UP000095283"/>
    </source>
</evidence>
<sequence>MLIFLETTTFHRFQNDDSTTSINNLENSFRHTVK</sequence>
<dbReference type="Proteomes" id="UP000095283">
    <property type="component" value="Unplaced"/>
</dbReference>
<keyword evidence="1" id="KW-1185">Reference proteome</keyword>
<name>A0A1I7WHT3_HETBA</name>
<evidence type="ECO:0000313" key="2">
    <source>
        <dbReference type="WBParaSite" id="Hba_04548"/>
    </source>
</evidence>
<proteinExistence type="predicted"/>
<protein>
    <submittedName>
        <fullName evidence="2">Uncharacterized protein</fullName>
    </submittedName>
</protein>
<dbReference type="WBParaSite" id="Hba_04548">
    <property type="protein sequence ID" value="Hba_04548"/>
    <property type="gene ID" value="Hba_04548"/>
</dbReference>
<accession>A0A1I7WHT3</accession>
<dbReference type="AlphaFoldDB" id="A0A1I7WHT3"/>